<name>A0ABT6C7N1_9MICO</name>
<dbReference type="InterPro" id="IPR012347">
    <property type="entry name" value="Ferritin-like"/>
</dbReference>
<dbReference type="EMBL" id="JAROAV010000010">
    <property type="protein sequence ID" value="MDF8263291.1"/>
    <property type="molecule type" value="Genomic_DNA"/>
</dbReference>
<organism evidence="1 2">
    <name type="scientific">Luteipulveratus flavus</name>
    <dbReference type="NCBI Taxonomy" id="3031728"/>
    <lineage>
        <taxon>Bacteria</taxon>
        <taxon>Bacillati</taxon>
        <taxon>Actinomycetota</taxon>
        <taxon>Actinomycetes</taxon>
        <taxon>Micrococcales</taxon>
        <taxon>Dermacoccaceae</taxon>
        <taxon>Luteipulveratus</taxon>
    </lineage>
</organism>
<gene>
    <name evidence="1" type="ORF">P4R38_03385</name>
</gene>
<sequence>MTITLAGCGVRLERDAPGIPGLRTAAPPPDSAALLATLGDVRRLERVAAASAGWGPRLAAVHRAQEDRISDVVAGLGVRPSSSPSSTRADGGAVGDLAGAEMTFATGAAPADLARTTAAHLPMLAAVAATRGAAATLAGHSPTWPNVTMPPAAVCVALLAAVRPAVYGVEVVAAGVRANAERKAMRSLLKGLYADRSRLEAAAGTAAPPPPLSYPLPPTASTPQARRQVVAGLLAPVVTATAAQVIQVRGEAAPLTGLLDLWSGAVARAWSWGVPPTPFPGLSG</sequence>
<dbReference type="Gene3D" id="1.20.1260.10">
    <property type="match status" value="1"/>
</dbReference>
<accession>A0ABT6C7N1</accession>
<keyword evidence="2" id="KW-1185">Reference proteome</keyword>
<comment type="caution">
    <text evidence="1">The sequence shown here is derived from an EMBL/GenBank/DDBJ whole genome shotgun (WGS) entry which is preliminary data.</text>
</comment>
<dbReference type="RefSeq" id="WP_277191054.1">
    <property type="nucleotide sequence ID" value="NZ_JAROAV010000010.1"/>
</dbReference>
<evidence type="ECO:0008006" key="3">
    <source>
        <dbReference type="Google" id="ProtNLM"/>
    </source>
</evidence>
<evidence type="ECO:0000313" key="2">
    <source>
        <dbReference type="Proteomes" id="UP001528912"/>
    </source>
</evidence>
<reference evidence="1 2" key="1">
    <citation type="submission" date="2023-03" db="EMBL/GenBank/DDBJ databases">
        <title>YIM 133296 draft genome.</title>
        <authorList>
            <person name="Xiong L."/>
        </authorList>
    </citation>
    <scope>NUCLEOTIDE SEQUENCE [LARGE SCALE GENOMIC DNA]</scope>
    <source>
        <strain evidence="1 2">YIM 133296</strain>
    </source>
</reference>
<dbReference type="Proteomes" id="UP001528912">
    <property type="component" value="Unassembled WGS sequence"/>
</dbReference>
<evidence type="ECO:0000313" key="1">
    <source>
        <dbReference type="EMBL" id="MDF8263291.1"/>
    </source>
</evidence>
<proteinExistence type="predicted"/>
<protein>
    <recommendedName>
        <fullName evidence="3">DUF4439 domain-containing protein</fullName>
    </recommendedName>
</protein>